<feature type="chain" id="PRO_5012280592" evidence="2">
    <location>
        <begin position="23"/>
        <end position="341"/>
    </location>
</feature>
<protein>
    <submittedName>
        <fullName evidence="3">TRAP-type C4-dicarboxylate transport system, substrate-binding protein</fullName>
    </submittedName>
</protein>
<dbReference type="Gene3D" id="3.40.190.170">
    <property type="entry name" value="Bacterial extracellular solute-binding protein, family 7"/>
    <property type="match status" value="1"/>
</dbReference>
<evidence type="ECO:0000313" key="3">
    <source>
        <dbReference type="EMBL" id="SMC30691.1"/>
    </source>
</evidence>
<evidence type="ECO:0000313" key="4">
    <source>
        <dbReference type="Proteomes" id="UP000192708"/>
    </source>
</evidence>
<evidence type="ECO:0000256" key="1">
    <source>
        <dbReference type="ARBA" id="ARBA00022729"/>
    </source>
</evidence>
<dbReference type="NCBIfam" id="NF037995">
    <property type="entry name" value="TRAP_S1"/>
    <property type="match status" value="1"/>
</dbReference>
<dbReference type="STRING" id="1938817.SAMN06296008_101247"/>
<sequence>MKKISILLATLFAGLSVSSANAVVTLKVHHFLPAASSFNVRVIQPWCEKIAKESSGEMVCQIYPSMQLGGTPPQLVDQVKDGVVDIVWVIPTYAAGRFTKSEVFELPFLTASAKQGSQALWEYVQKNAMDEYKGIKPLFMHTTEGYVLHSNKQVKTLEDLKGLKIRSATRINAKLIASLGATPVQMPLPNVADSISKGVIDAAMVPWEGVPATKIHEIVKYHLDAPAGGPRFSNSIFLFGMNQAKYESLTPALKKVIDNNSGLATSAWAGATGFDAIVEPFSKMAKDRGNTVASLAPAELERWKKASDNVDDDWVKEANAKGADGAKLLEEARALLKKYEK</sequence>
<dbReference type="PANTHER" id="PTHR33376:SF15">
    <property type="entry name" value="BLL6794 PROTEIN"/>
    <property type="match status" value="1"/>
</dbReference>
<dbReference type="AlphaFoldDB" id="A0A1W1Y4C9"/>
<reference evidence="3 4" key="1">
    <citation type="submission" date="2017-04" db="EMBL/GenBank/DDBJ databases">
        <authorList>
            <person name="Afonso C.L."/>
            <person name="Miller P.J."/>
            <person name="Scott M.A."/>
            <person name="Spackman E."/>
            <person name="Goraichik I."/>
            <person name="Dimitrov K.M."/>
            <person name="Suarez D.L."/>
            <person name="Swayne D.E."/>
        </authorList>
    </citation>
    <scope>NUCLEOTIDE SEQUENCE [LARGE SCALE GENOMIC DNA]</scope>
    <source>
        <strain evidence="3 4">VK13</strain>
    </source>
</reference>
<keyword evidence="4" id="KW-1185">Reference proteome</keyword>
<organism evidence="3 4">
    <name type="scientific">Polynucleobacter kasalickyi</name>
    <dbReference type="NCBI Taxonomy" id="1938817"/>
    <lineage>
        <taxon>Bacteria</taxon>
        <taxon>Pseudomonadati</taxon>
        <taxon>Pseudomonadota</taxon>
        <taxon>Betaproteobacteria</taxon>
        <taxon>Burkholderiales</taxon>
        <taxon>Burkholderiaceae</taxon>
        <taxon>Polynucleobacter</taxon>
    </lineage>
</organism>
<dbReference type="InterPro" id="IPR018389">
    <property type="entry name" value="DctP_fam"/>
</dbReference>
<dbReference type="GO" id="GO:0055085">
    <property type="term" value="P:transmembrane transport"/>
    <property type="evidence" value="ECO:0007669"/>
    <property type="project" value="InterPro"/>
</dbReference>
<dbReference type="PANTHER" id="PTHR33376">
    <property type="match status" value="1"/>
</dbReference>
<gene>
    <name evidence="3" type="ORF">SAMN06296008_101247</name>
</gene>
<accession>A0A1W1Y4C9</accession>
<name>A0A1W1Y4C9_9BURK</name>
<dbReference type="Pfam" id="PF03480">
    <property type="entry name" value="DctP"/>
    <property type="match status" value="1"/>
</dbReference>
<feature type="signal peptide" evidence="2">
    <location>
        <begin position="1"/>
        <end position="22"/>
    </location>
</feature>
<keyword evidence="1 2" id="KW-0732">Signal</keyword>
<dbReference type="RefSeq" id="WP_084282036.1">
    <property type="nucleotide sequence ID" value="NZ_FWXJ01000001.1"/>
</dbReference>
<proteinExistence type="predicted"/>
<dbReference type="Proteomes" id="UP000192708">
    <property type="component" value="Unassembled WGS sequence"/>
</dbReference>
<dbReference type="EMBL" id="FWXJ01000001">
    <property type="protein sequence ID" value="SMC30691.1"/>
    <property type="molecule type" value="Genomic_DNA"/>
</dbReference>
<dbReference type="InterPro" id="IPR038404">
    <property type="entry name" value="TRAP_DctP_sf"/>
</dbReference>
<evidence type="ECO:0000256" key="2">
    <source>
        <dbReference type="SAM" id="SignalP"/>
    </source>
</evidence>
<dbReference type="OrthoDB" id="9769667at2"/>
<dbReference type="CDD" id="cd13665">
    <property type="entry name" value="PBP2_TRAP_Dctp3_4"/>
    <property type="match status" value="1"/>
</dbReference>